<dbReference type="AlphaFoldDB" id="N9TXM0"/>
<evidence type="ECO:0000256" key="4">
    <source>
        <dbReference type="ARBA" id="ARBA00022475"/>
    </source>
</evidence>
<accession>N9TXM0</accession>
<dbReference type="Gene3D" id="1.20.950.20">
    <property type="entry name" value="Transmembrane di-heme cytochromes, Chain C"/>
    <property type="match status" value="1"/>
</dbReference>
<keyword evidence="11 13" id="KW-0472">Membrane</keyword>
<feature type="transmembrane region" description="Helical" evidence="13">
    <location>
        <begin position="91"/>
        <end position="111"/>
    </location>
</feature>
<dbReference type="GO" id="GO:0020037">
    <property type="term" value="F:heme binding"/>
    <property type="evidence" value="ECO:0007669"/>
    <property type="project" value="TreeGrafter"/>
</dbReference>
<keyword evidence="7" id="KW-0479">Metal-binding</keyword>
<evidence type="ECO:0000256" key="2">
    <source>
        <dbReference type="ARBA" id="ARBA00004651"/>
    </source>
</evidence>
<evidence type="ECO:0000256" key="6">
    <source>
        <dbReference type="ARBA" id="ARBA00022692"/>
    </source>
</evidence>
<keyword evidence="6 13" id="KW-0812">Transmembrane</keyword>
<dbReference type="GO" id="GO:0005886">
    <property type="term" value="C:plasma membrane"/>
    <property type="evidence" value="ECO:0007669"/>
    <property type="project" value="UniProtKB-SubCell"/>
</dbReference>
<evidence type="ECO:0000256" key="9">
    <source>
        <dbReference type="ARBA" id="ARBA00022989"/>
    </source>
</evidence>
<name>N9TXM0_9GAMM</name>
<comment type="cofactor">
    <cofactor evidence="1">
        <name>heme b</name>
        <dbReference type="ChEBI" id="CHEBI:60344"/>
    </cofactor>
</comment>
<evidence type="ECO:0000313" key="15">
    <source>
        <dbReference type="EMBL" id="ENY70795.1"/>
    </source>
</evidence>
<reference evidence="15 16" key="1">
    <citation type="journal article" date="2013" name="Genome Announc.">
        <title>Draft Genome Sequence of the Aeromonas diversa Type Strain.</title>
        <authorList>
            <person name="Farfan M."/>
            <person name="Spataro N."/>
            <person name="Sanglas A."/>
            <person name="Albarral V."/>
            <person name="Loren J.G."/>
            <person name="Bosch E."/>
            <person name="Fuste M.C."/>
        </authorList>
    </citation>
    <scope>NUCLEOTIDE SEQUENCE [LARGE SCALE GENOMIC DNA]</scope>
    <source>
        <strain evidence="15 16">2478-85</strain>
    </source>
</reference>
<proteinExistence type="inferred from homology"/>
<comment type="similarity">
    <text evidence="12">Belongs to the cytochrome b561 family.</text>
</comment>
<dbReference type="Proteomes" id="UP000023775">
    <property type="component" value="Unassembled WGS sequence"/>
</dbReference>
<evidence type="ECO:0000256" key="11">
    <source>
        <dbReference type="ARBA" id="ARBA00023136"/>
    </source>
</evidence>
<keyword evidence="4" id="KW-1003">Cell membrane</keyword>
<dbReference type="SUPFAM" id="SSF81342">
    <property type="entry name" value="Transmembrane di-heme cytochromes"/>
    <property type="match status" value="1"/>
</dbReference>
<organism evidence="15 16">
    <name type="scientific">Aeromonas diversa CDC 2478-85</name>
    <dbReference type="NCBI Taxonomy" id="1268237"/>
    <lineage>
        <taxon>Bacteria</taxon>
        <taxon>Pseudomonadati</taxon>
        <taxon>Pseudomonadota</taxon>
        <taxon>Gammaproteobacteria</taxon>
        <taxon>Aeromonadales</taxon>
        <taxon>Aeromonadaceae</taxon>
        <taxon>Aeromonas</taxon>
    </lineage>
</organism>
<protein>
    <submittedName>
        <fullName evidence="15">Cytochrome b561</fullName>
    </submittedName>
</protein>
<dbReference type="PANTHER" id="PTHR30529">
    <property type="entry name" value="CYTOCHROME B561"/>
    <property type="match status" value="1"/>
</dbReference>
<sequence>MIQNSERGYGIASIALHWLTLLLIIAVYSTMEFRGLFPKGSIERDLMKQWHFMLGLGIFFIALGRVVLRLLWPSPRIVPTPPAWMEKLARLGHLGLYALIVLLPLLGWLLLSAAGKPVPFFGAELPALIAPSPDLREPIKEAHELIANFGYALIALHAVAAIYHHHILKDTTLTNMLPRRR</sequence>
<dbReference type="GO" id="GO:0009055">
    <property type="term" value="F:electron transfer activity"/>
    <property type="evidence" value="ECO:0007669"/>
    <property type="project" value="InterPro"/>
</dbReference>
<evidence type="ECO:0000256" key="3">
    <source>
        <dbReference type="ARBA" id="ARBA00022448"/>
    </source>
</evidence>
<dbReference type="InterPro" id="IPR011577">
    <property type="entry name" value="Cyt_b561_bac/Ni-Hgenase"/>
</dbReference>
<dbReference type="Pfam" id="PF01292">
    <property type="entry name" value="Ni_hydr_CYTB"/>
    <property type="match status" value="1"/>
</dbReference>
<keyword evidence="3" id="KW-0813">Transport</keyword>
<dbReference type="eggNOG" id="COG3038">
    <property type="taxonomic scope" value="Bacteria"/>
</dbReference>
<comment type="subcellular location">
    <subcellularLocation>
        <location evidence="2">Cell membrane</location>
        <topology evidence="2">Multi-pass membrane protein</topology>
    </subcellularLocation>
</comment>
<evidence type="ECO:0000256" key="12">
    <source>
        <dbReference type="ARBA" id="ARBA00037975"/>
    </source>
</evidence>
<feature type="transmembrane region" description="Helical" evidence="13">
    <location>
        <begin position="50"/>
        <end position="71"/>
    </location>
</feature>
<dbReference type="GO" id="GO:0022904">
    <property type="term" value="P:respiratory electron transport chain"/>
    <property type="evidence" value="ECO:0007669"/>
    <property type="project" value="InterPro"/>
</dbReference>
<evidence type="ECO:0000256" key="5">
    <source>
        <dbReference type="ARBA" id="ARBA00022617"/>
    </source>
</evidence>
<keyword evidence="8" id="KW-0249">Electron transport</keyword>
<keyword evidence="10" id="KW-0408">Iron</keyword>
<evidence type="ECO:0000313" key="16">
    <source>
        <dbReference type="Proteomes" id="UP000023775"/>
    </source>
</evidence>
<feature type="domain" description="Cytochrome b561 bacterial/Ni-hydrogenase" evidence="14">
    <location>
        <begin position="9"/>
        <end position="178"/>
    </location>
</feature>
<dbReference type="InterPro" id="IPR052168">
    <property type="entry name" value="Cytochrome_b561_oxidase"/>
</dbReference>
<dbReference type="PATRIC" id="fig|1268237.3.peg.3258"/>
<evidence type="ECO:0000256" key="10">
    <source>
        <dbReference type="ARBA" id="ARBA00023004"/>
    </source>
</evidence>
<dbReference type="EMBL" id="APVG01000055">
    <property type="protein sequence ID" value="ENY70795.1"/>
    <property type="molecule type" value="Genomic_DNA"/>
</dbReference>
<feature type="transmembrane region" description="Helical" evidence="13">
    <location>
        <begin position="145"/>
        <end position="163"/>
    </location>
</feature>
<gene>
    <name evidence="15" type="ORF">G114_16610</name>
</gene>
<evidence type="ECO:0000256" key="7">
    <source>
        <dbReference type="ARBA" id="ARBA00022723"/>
    </source>
</evidence>
<evidence type="ECO:0000256" key="8">
    <source>
        <dbReference type="ARBA" id="ARBA00022982"/>
    </source>
</evidence>
<dbReference type="InterPro" id="IPR016174">
    <property type="entry name" value="Di-haem_cyt_TM"/>
</dbReference>
<dbReference type="RefSeq" id="WP_005359115.1">
    <property type="nucleotide sequence ID" value="NZ_APVG01000055.1"/>
</dbReference>
<comment type="caution">
    <text evidence="15">The sequence shown here is derived from an EMBL/GenBank/DDBJ whole genome shotgun (WGS) entry which is preliminary data.</text>
</comment>
<dbReference type="OrthoDB" id="8589936at2"/>
<evidence type="ECO:0000259" key="14">
    <source>
        <dbReference type="Pfam" id="PF01292"/>
    </source>
</evidence>
<dbReference type="PANTHER" id="PTHR30529:SF3">
    <property type="entry name" value="CYTOCHROME B561 HOMOLOG 1"/>
    <property type="match status" value="1"/>
</dbReference>
<feature type="transmembrane region" description="Helical" evidence="13">
    <location>
        <begin position="9"/>
        <end position="30"/>
    </location>
</feature>
<evidence type="ECO:0000256" key="1">
    <source>
        <dbReference type="ARBA" id="ARBA00001970"/>
    </source>
</evidence>
<keyword evidence="9 13" id="KW-1133">Transmembrane helix</keyword>
<keyword evidence="16" id="KW-1185">Reference proteome</keyword>
<evidence type="ECO:0000256" key="13">
    <source>
        <dbReference type="SAM" id="Phobius"/>
    </source>
</evidence>
<keyword evidence="5" id="KW-0349">Heme</keyword>
<dbReference type="GO" id="GO:0046872">
    <property type="term" value="F:metal ion binding"/>
    <property type="evidence" value="ECO:0007669"/>
    <property type="project" value="UniProtKB-KW"/>
</dbReference>